<evidence type="ECO:0000256" key="1">
    <source>
        <dbReference type="SAM" id="Phobius"/>
    </source>
</evidence>
<reference evidence="3 5" key="2">
    <citation type="submission" date="2018-10" db="EMBL/GenBank/DDBJ databases">
        <title>Complete genome sequence of Pseudomonas pelagia strain Kongs-67.</title>
        <authorList>
            <person name="Sinha R.K."/>
            <person name="Krishnan K."/>
        </authorList>
    </citation>
    <scope>NUCLEOTIDE SEQUENCE [LARGE SCALE GENOMIC DNA]</scope>
    <source>
        <strain evidence="3 5">Kongs-67</strain>
    </source>
</reference>
<reference evidence="2 4" key="1">
    <citation type="submission" date="2017-09" db="EMBL/GenBank/DDBJ databases">
        <title>Bacterial and phytoplankton interrelationship in Kongsfjorden, an Arctic fjord.</title>
        <authorList>
            <person name="Sinha R."/>
            <person name="Krishnan K."/>
        </authorList>
    </citation>
    <scope>NUCLEOTIDE SEQUENCE [LARGE SCALE GENOMIC DNA]</scope>
    <source>
        <strain evidence="2 4">58</strain>
    </source>
</reference>
<dbReference type="InterPro" id="IPR025695">
    <property type="entry name" value="DoxX-like"/>
</dbReference>
<feature type="transmembrane region" description="Helical" evidence="1">
    <location>
        <begin position="112"/>
        <end position="132"/>
    </location>
</feature>
<dbReference type="Proteomes" id="UP000243750">
    <property type="component" value="Unassembled WGS sequence"/>
</dbReference>
<evidence type="ECO:0000313" key="2">
    <source>
        <dbReference type="EMBL" id="PCC99999.1"/>
    </source>
</evidence>
<dbReference type="Proteomes" id="UP000344571">
    <property type="component" value="Chromosome"/>
</dbReference>
<dbReference type="EMBL" id="NWMT01000082">
    <property type="protein sequence ID" value="PCC99999.1"/>
    <property type="molecule type" value="Genomic_DNA"/>
</dbReference>
<evidence type="ECO:0000313" key="4">
    <source>
        <dbReference type="Proteomes" id="UP000243750"/>
    </source>
</evidence>
<dbReference type="Pfam" id="PF13781">
    <property type="entry name" value="DoxX_3"/>
    <property type="match status" value="1"/>
</dbReference>
<name>A0AA91U3E0_9GAMM</name>
<keyword evidence="1" id="KW-1133">Transmembrane helix</keyword>
<organism evidence="2 4">
    <name type="scientific">Halopseudomonas pelagia</name>
    <dbReference type="NCBI Taxonomy" id="553151"/>
    <lineage>
        <taxon>Bacteria</taxon>
        <taxon>Pseudomonadati</taxon>
        <taxon>Pseudomonadota</taxon>
        <taxon>Gammaproteobacteria</taxon>
        <taxon>Pseudomonadales</taxon>
        <taxon>Pseudomonadaceae</taxon>
        <taxon>Halopseudomonas</taxon>
    </lineage>
</organism>
<keyword evidence="1" id="KW-0472">Membrane</keyword>
<evidence type="ECO:0000313" key="5">
    <source>
        <dbReference type="Proteomes" id="UP000344571"/>
    </source>
</evidence>
<keyword evidence="5" id="KW-1185">Reference proteome</keyword>
<evidence type="ECO:0000313" key="3">
    <source>
        <dbReference type="EMBL" id="QFY55915.1"/>
    </source>
</evidence>
<feature type="transmembrane region" description="Helical" evidence="1">
    <location>
        <begin position="6"/>
        <end position="27"/>
    </location>
</feature>
<dbReference type="AlphaFoldDB" id="A0AA91U3E0"/>
<dbReference type="EMBL" id="CP033116">
    <property type="protein sequence ID" value="QFY55915.1"/>
    <property type="molecule type" value="Genomic_DNA"/>
</dbReference>
<sequence>MNPGSWVNSAFLSYAVCRGTIAFIWFYHGLVPKLLYPHEDELAMSMAIGLSRAGAEKAATIGGMLEIAFAIAVLAFWRQRWPLLFTIAAMVGLLGFVVMFQPVLVGAAFNPVTTNIAVMALALVGLHLQRVLDAADAASFS</sequence>
<feature type="transmembrane region" description="Helical" evidence="1">
    <location>
        <begin position="58"/>
        <end position="77"/>
    </location>
</feature>
<protein>
    <recommendedName>
        <fullName evidence="6">DoxX family protein</fullName>
    </recommendedName>
</protein>
<proteinExistence type="predicted"/>
<keyword evidence="1" id="KW-0812">Transmembrane</keyword>
<feature type="transmembrane region" description="Helical" evidence="1">
    <location>
        <begin position="83"/>
        <end position="105"/>
    </location>
</feature>
<evidence type="ECO:0008006" key="6">
    <source>
        <dbReference type="Google" id="ProtNLM"/>
    </source>
</evidence>
<accession>A0AA91U3E0</accession>
<gene>
    <name evidence="2" type="ORF">CO192_07655</name>
    <name evidence="3" type="ORF">EAO82_05810</name>
</gene>